<name>A0ACB7EUM5_NIBAL</name>
<evidence type="ECO:0000313" key="1">
    <source>
        <dbReference type="EMBL" id="KAG8005739.1"/>
    </source>
</evidence>
<dbReference type="Proteomes" id="UP000805704">
    <property type="component" value="Chromosome 22"/>
</dbReference>
<proteinExistence type="predicted"/>
<keyword evidence="2" id="KW-1185">Reference proteome</keyword>
<evidence type="ECO:0000313" key="2">
    <source>
        <dbReference type="Proteomes" id="UP000805704"/>
    </source>
</evidence>
<dbReference type="EMBL" id="CM024810">
    <property type="protein sequence ID" value="KAG8005739.1"/>
    <property type="molecule type" value="Genomic_DNA"/>
</dbReference>
<organism evidence="1 2">
    <name type="scientific">Nibea albiflora</name>
    <name type="common">Yellow drum</name>
    <name type="synonym">Corvina albiflora</name>
    <dbReference type="NCBI Taxonomy" id="240163"/>
    <lineage>
        <taxon>Eukaryota</taxon>
        <taxon>Metazoa</taxon>
        <taxon>Chordata</taxon>
        <taxon>Craniata</taxon>
        <taxon>Vertebrata</taxon>
        <taxon>Euteleostomi</taxon>
        <taxon>Actinopterygii</taxon>
        <taxon>Neopterygii</taxon>
        <taxon>Teleostei</taxon>
        <taxon>Neoteleostei</taxon>
        <taxon>Acanthomorphata</taxon>
        <taxon>Eupercaria</taxon>
        <taxon>Sciaenidae</taxon>
        <taxon>Nibea</taxon>
    </lineage>
</organism>
<reference evidence="1" key="1">
    <citation type="submission" date="2020-04" db="EMBL/GenBank/DDBJ databases">
        <title>A chromosome-scale assembly and high-density genetic map of the yellow drum (Nibea albiflora) genome.</title>
        <authorList>
            <person name="Xu D."/>
            <person name="Zhang W."/>
            <person name="Chen R."/>
            <person name="Tan P."/>
            <person name="Wang L."/>
            <person name="Song H."/>
            <person name="Tian L."/>
            <person name="Zhu Q."/>
            <person name="Wang B."/>
        </authorList>
    </citation>
    <scope>NUCLEOTIDE SEQUENCE</scope>
    <source>
        <strain evidence="1">ZJHYS-2018</strain>
    </source>
</reference>
<gene>
    <name evidence="1" type="ORF">GBF38_001711</name>
</gene>
<comment type="caution">
    <text evidence="1">The sequence shown here is derived from an EMBL/GenBank/DDBJ whole genome shotgun (WGS) entry which is preliminary data.</text>
</comment>
<protein>
    <submittedName>
        <fullName evidence="1">Uncharacterized protein</fullName>
    </submittedName>
</protein>
<accession>A0ACB7EUM5</accession>
<sequence>MTHSSSGKSDCQATDADLEIEPSPATPSVRLSENSIAEDANMENNYDDDFKVEDWSSENEGRFSDIESCSCVDSHTDSYGADIKNKSQKSFDIESTIDPHTSGSSTVSNCDDGVTKEESSATPASATIHPVTDRGPIASVDEASGAVGPPVGAAANPSNPGVEKKKKKTLFERIRKFFYKLKAHIFSLCTGHDLQNQNHMRQSASKKETGDGLAAEYEDDKEDSVTMWRPPLPHINEQLLPAFPY</sequence>